<feature type="transmembrane region" description="Helical" evidence="2">
    <location>
        <begin position="283"/>
        <end position="308"/>
    </location>
</feature>
<feature type="transmembrane region" description="Helical" evidence="2">
    <location>
        <begin position="117"/>
        <end position="133"/>
    </location>
</feature>
<feature type="transmembrane region" description="Helical" evidence="2">
    <location>
        <begin position="163"/>
        <end position="183"/>
    </location>
</feature>
<comment type="caution">
    <text evidence="3">The sequence shown here is derived from an EMBL/GenBank/DDBJ whole genome shotgun (WGS) entry which is preliminary data.</text>
</comment>
<name>A0AAE4C7E2_9ACTN</name>
<dbReference type="RefSeq" id="WP_310362653.1">
    <property type="nucleotide sequence ID" value="NZ_JAVDYB010000001.1"/>
</dbReference>
<dbReference type="AlphaFoldDB" id="A0AAE4C7E2"/>
<dbReference type="EMBL" id="JAVDYB010000001">
    <property type="protein sequence ID" value="MDR7273778.1"/>
    <property type="molecule type" value="Genomic_DNA"/>
</dbReference>
<accession>A0AAE4C7E2</accession>
<feature type="region of interest" description="Disordered" evidence="1">
    <location>
        <begin position="1"/>
        <end position="41"/>
    </location>
</feature>
<feature type="transmembrane region" description="Helical" evidence="2">
    <location>
        <begin position="362"/>
        <end position="384"/>
    </location>
</feature>
<protein>
    <recommendedName>
        <fullName evidence="5">DUF4173 domain-containing protein</fullName>
    </recommendedName>
</protein>
<evidence type="ECO:0000256" key="2">
    <source>
        <dbReference type="SAM" id="Phobius"/>
    </source>
</evidence>
<organism evidence="3 4">
    <name type="scientific">Catenuloplanes atrovinosus</name>
    <dbReference type="NCBI Taxonomy" id="137266"/>
    <lineage>
        <taxon>Bacteria</taxon>
        <taxon>Bacillati</taxon>
        <taxon>Actinomycetota</taxon>
        <taxon>Actinomycetes</taxon>
        <taxon>Micromonosporales</taxon>
        <taxon>Micromonosporaceae</taxon>
        <taxon>Catenuloplanes</taxon>
    </lineage>
</organism>
<feature type="transmembrane region" description="Helical" evidence="2">
    <location>
        <begin position="240"/>
        <end position="262"/>
    </location>
</feature>
<feature type="transmembrane region" description="Helical" evidence="2">
    <location>
        <begin position="47"/>
        <end position="67"/>
    </location>
</feature>
<feature type="transmembrane region" description="Helical" evidence="2">
    <location>
        <begin position="74"/>
        <end position="93"/>
    </location>
</feature>
<keyword evidence="4" id="KW-1185">Reference proteome</keyword>
<feature type="transmembrane region" description="Helical" evidence="2">
    <location>
        <begin position="328"/>
        <end position="350"/>
    </location>
</feature>
<dbReference type="Proteomes" id="UP001183643">
    <property type="component" value="Unassembled WGS sequence"/>
</dbReference>
<feature type="compositionally biased region" description="Pro residues" evidence="1">
    <location>
        <begin position="8"/>
        <end position="31"/>
    </location>
</feature>
<feature type="transmembrane region" description="Helical" evidence="2">
    <location>
        <begin position="396"/>
        <end position="416"/>
    </location>
</feature>
<feature type="transmembrane region" description="Helical" evidence="2">
    <location>
        <begin position="138"/>
        <end position="157"/>
    </location>
</feature>
<dbReference type="InterPro" id="IPR025291">
    <property type="entry name" value="DUF4153"/>
</dbReference>
<feature type="transmembrane region" description="Helical" evidence="2">
    <location>
        <begin position="199"/>
        <end position="220"/>
    </location>
</feature>
<evidence type="ECO:0008006" key="5">
    <source>
        <dbReference type="Google" id="ProtNLM"/>
    </source>
</evidence>
<keyword evidence="2" id="KW-0812">Transmembrane</keyword>
<keyword evidence="2" id="KW-1133">Transmembrane helix</keyword>
<evidence type="ECO:0000313" key="4">
    <source>
        <dbReference type="Proteomes" id="UP001183643"/>
    </source>
</evidence>
<gene>
    <name evidence="3" type="ORF">J2S41_000556</name>
</gene>
<sequence>MTSASPAAPRPQPFPPQPFPPRPYAGPPLHGPWPSSFPDRWPGPGTGAAPVAFVAVIAAAAIGAAVLNPARPGLGWLLTALAAAAALLVAGRARVRSTMPPARVTPRDTPTPRRTDRYLWAAVTVLLLGAGTIRAAGWLFALCVATAALTALLAIAGGHSVRALSYVAGIMPAAAVRAVPWLARGARGLRRRGPEGPRLALPILVTVILVIVFGALFASADAAFAELVSASLPAPDGTVMSRLLVLFPVLVLLIGAPAFLRTAPPATGDLDEPVRRPVRRTEWLVPLVALDLLFGAFVLVQAAVLFGGAGHVLATAGLTYAEYARSGFWQLLVVTGLTLLVLGVAVLTAPRASRADRTVVRVLLGVLAGLTLLIVASALSRMWLYADVYGLTRLRVLVFACELWLGAVFLMVLAAGVRLRARWLPRAVLGTAALALLALVAVNPDALIARHNLAQDRIDTYYLRRLSADAVPELAKAPAGLRGCLLSDLAERLADHPDGWQDLNLARERARAILDGPPDFTPCTHP</sequence>
<proteinExistence type="predicted"/>
<evidence type="ECO:0000313" key="3">
    <source>
        <dbReference type="EMBL" id="MDR7273778.1"/>
    </source>
</evidence>
<evidence type="ECO:0000256" key="1">
    <source>
        <dbReference type="SAM" id="MobiDB-lite"/>
    </source>
</evidence>
<dbReference type="Pfam" id="PF13687">
    <property type="entry name" value="DUF4153"/>
    <property type="match status" value="1"/>
</dbReference>
<reference evidence="3" key="1">
    <citation type="submission" date="2023-07" db="EMBL/GenBank/DDBJ databases">
        <title>Sequencing the genomes of 1000 actinobacteria strains.</title>
        <authorList>
            <person name="Klenk H.-P."/>
        </authorList>
    </citation>
    <scope>NUCLEOTIDE SEQUENCE</scope>
    <source>
        <strain evidence="3">DSM 44707</strain>
    </source>
</reference>
<feature type="transmembrane region" description="Helical" evidence="2">
    <location>
        <begin position="423"/>
        <end position="442"/>
    </location>
</feature>
<keyword evidence="2" id="KW-0472">Membrane</keyword>